<gene>
    <name evidence="5" type="ORF">NPX13_g5451</name>
</gene>
<dbReference type="Pfam" id="PF00023">
    <property type="entry name" value="Ank"/>
    <property type="match status" value="1"/>
</dbReference>
<feature type="repeat" description="ANK" evidence="3">
    <location>
        <begin position="801"/>
        <end position="833"/>
    </location>
</feature>
<feature type="repeat" description="ANK" evidence="3">
    <location>
        <begin position="1057"/>
        <end position="1082"/>
    </location>
</feature>
<dbReference type="VEuPathDB" id="FungiDB:F4678DRAFT_59447"/>
<keyword evidence="1" id="KW-0677">Repeat</keyword>
<dbReference type="InterPro" id="IPR002110">
    <property type="entry name" value="Ankyrin_rpt"/>
</dbReference>
<dbReference type="AlphaFoldDB" id="A0A9W8TL05"/>
<evidence type="ECO:0000256" key="3">
    <source>
        <dbReference type="PROSITE-ProRule" id="PRU00023"/>
    </source>
</evidence>
<dbReference type="PROSITE" id="PS50088">
    <property type="entry name" value="ANK_REPEAT"/>
    <property type="match status" value="5"/>
</dbReference>
<evidence type="ECO:0008006" key="7">
    <source>
        <dbReference type="Google" id="ProtNLM"/>
    </source>
</evidence>
<evidence type="ECO:0000313" key="5">
    <source>
        <dbReference type="EMBL" id="KAJ3571238.1"/>
    </source>
</evidence>
<feature type="repeat" description="ANK" evidence="3">
    <location>
        <begin position="331"/>
        <end position="363"/>
    </location>
</feature>
<feature type="repeat" description="ANK" evidence="3">
    <location>
        <begin position="987"/>
        <end position="1019"/>
    </location>
</feature>
<evidence type="ECO:0000256" key="1">
    <source>
        <dbReference type="ARBA" id="ARBA00022737"/>
    </source>
</evidence>
<comment type="caution">
    <text evidence="5">The sequence shown here is derived from an EMBL/GenBank/DDBJ whole genome shotgun (WGS) entry which is preliminary data.</text>
</comment>
<evidence type="ECO:0000256" key="4">
    <source>
        <dbReference type="SAM" id="MobiDB-lite"/>
    </source>
</evidence>
<name>A0A9W8TL05_9PEZI</name>
<dbReference type="Proteomes" id="UP001148614">
    <property type="component" value="Unassembled WGS sequence"/>
</dbReference>
<dbReference type="SUPFAM" id="SSF48403">
    <property type="entry name" value="Ankyrin repeat"/>
    <property type="match status" value="4"/>
</dbReference>
<sequence>MPPKAIARRANGNPLDPYEARIRELYNRLTHDELKREIDKESGQSIPMSQYRKKFQQLGLRKYHKTGEAEKLSSILEQRYKARLESKVFLWGEEIPAHEVERMVSRSRPTTWMRLNSDRPPRGYHIRAPTPDQPDDDMVNTPFGELEQALASLIRGFNNLRPSEHAIISPRLLHGQHHVIANPTDFSILQFPANSQPLSSMLTNYPCKIDRFETILPSPNIYCHTPREPISRPEAISASVPIYRQLLFSIANNFAGIDVTMVPRMIDPAQSMSDVILQVLQSMKGSGARSFIENLFKASIEGDHHAILNFILSKRLADIDVNKQKISSNGHAFTPIERALYLEHYETIRVLLHHGADVHLTYAKRYTKSGALLPAMNRLSEHGNRFTILQRLTDAARVISEDIIGELCFKGENDVILYILKEHPKKCELGLKTFFSNLKTRCRATYLENNRIKLSEDALLAAIRLLEIHEAMAWPLWYAAYKGYLQCFEELISGFDFRPDCSILEAAFVGGNATLVDKILRLTDPAVHTGIRGVNFTPLSLAIRKKDRRLVDLVRAHGAFEHLHSGKAFELAWHAAMKYPNNEIIQELLQLIPHLTNRYPEDLLGFSVKTRSNLLAEKMPDLVEVALWVAMEHSNDEIIQKLLQLYPNLADQNPLGLLEFALRTDDDRLVEKMLDRKITVYPDLVENALRKGNAHIVELLLDSVSIECSEGVFETAVLLGNHPVVARLLADGVKPSSSTLCLAIKAGHKNLVELLLDDGLKISSEECDIHTRLKPPGHKCGCTELDAKERSQNYCVECAPSFYGALHAASSVGDNDLTRYLLQRGADPNNSEALVTAYHTNLEVFDTILSAYKSRYARRVTGFGSSLLFSAVKSRDIALITKLLEHNADPHFMELEHQITPFGYCIITDRSEDLFMVKTFLDHGCRPCNVVSEFKIFCESYDLKPYRKPNIKMTAFTTAVAEDNIQLVRFLAQVDESIIHASTRGSFKRTALQQAAEIGSLKLVKLIHNLGADINERPNRIAGATALQLASMGGLGGIVCYLIRHGADVNARGAVINGMTALVGAASQGRIDIVAILLNNGAGRGEDRDEQFNTAMKEAEKYGHYATSDYIRERWSSQESVDPSNQCDAFEEFVNFDEED</sequence>
<reference evidence="5" key="1">
    <citation type="submission" date="2022-07" db="EMBL/GenBank/DDBJ databases">
        <title>Genome Sequence of Xylaria arbuscula.</title>
        <authorList>
            <person name="Buettner E."/>
        </authorList>
    </citation>
    <scope>NUCLEOTIDE SEQUENCE</scope>
    <source>
        <strain evidence="5">VT107</strain>
    </source>
</reference>
<evidence type="ECO:0000313" key="6">
    <source>
        <dbReference type="Proteomes" id="UP001148614"/>
    </source>
</evidence>
<evidence type="ECO:0000256" key="2">
    <source>
        <dbReference type="ARBA" id="ARBA00023043"/>
    </source>
</evidence>
<dbReference type="PANTHER" id="PTHR24198:SF165">
    <property type="entry name" value="ANKYRIN REPEAT-CONTAINING PROTEIN-RELATED"/>
    <property type="match status" value="1"/>
</dbReference>
<keyword evidence="2 3" id="KW-0040">ANK repeat</keyword>
<dbReference type="Pfam" id="PF12796">
    <property type="entry name" value="Ank_2"/>
    <property type="match status" value="1"/>
</dbReference>
<keyword evidence="6" id="KW-1185">Reference proteome</keyword>
<feature type="repeat" description="ANK" evidence="3">
    <location>
        <begin position="1022"/>
        <end position="1054"/>
    </location>
</feature>
<protein>
    <recommendedName>
        <fullName evidence="7">Clr5 domain-containing protein</fullName>
    </recommendedName>
</protein>
<dbReference type="PANTHER" id="PTHR24198">
    <property type="entry name" value="ANKYRIN REPEAT AND PROTEIN KINASE DOMAIN-CONTAINING PROTEIN"/>
    <property type="match status" value="1"/>
</dbReference>
<dbReference type="SMART" id="SM00248">
    <property type="entry name" value="ANK"/>
    <property type="match status" value="14"/>
</dbReference>
<dbReference type="PROSITE" id="PS50297">
    <property type="entry name" value="ANK_REP_REGION"/>
    <property type="match status" value="3"/>
</dbReference>
<feature type="region of interest" description="Disordered" evidence="4">
    <location>
        <begin position="112"/>
        <end position="136"/>
    </location>
</feature>
<accession>A0A9W8TL05</accession>
<dbReference type="Gene3D" id="1.25.40.20">
    <property type="entry name" value="Ankyrin repeat-containing domain"/>
    <property type="match status" value="3"/>
</dbReference>
<proteinExistence type="predicted"/>
<dbReference type="EMBL" id="JANPWZ010000860">
    <property type="protein sequence ID" value="KAJ3571238.1"/>
    <property type="molecule type" value="Genomic_DNA"/>
</dbReference>
<organism evidence="5 6">
    <name type="scientific">Xylaria arbuscula</name>
    <dbReference type="NCBI Taxonomy" id="114810"/>
    <lineage>
        <taxon>Eukaryota</taxon>
        <taxon>Fungi</taxon>
        <taxon>Dikarya</taxon>
        <taxon>Ascomycota</taxon>
        <taxon>Pezizomycotina</taxon>
        <taxon>Sordariomycetes</taxon>
        <taxon>Xylariomycetidae</taxon>
        <taxon>Xylariales</taxon>
        <taxon>Xylariaceae</taxon>
        <taxon>Xylaria</taxon>
    </lineage>
</organism>
<dbReference type="InterPro" id="IPR036770">
    <property type="entry name" value="Ankyrin_rpt-contain_sf"/>
</dbReference>